<dbReference type="PANTHER" id="PTHR20854:SF4">
    <property type="entry name" value="INOSITOL-1-MONOPHOSPHATASE-RELATED"/>
    <property type="match status" value="1"/>
</dbReference>
<dbReference type="Gene3D" id="3.30.540.10">
    <property type="entry name" value="Fructose-1,6-Bisphosphatase, subunit A, domain 1"/>
    <property type="match status" value="1"/>
</dbReference>
<protein>
    <recommendedName>
        <fullName evidence="2">inositol-phosphate phosphatase</fullName>
        <ecNumber evidence="2">3.1.3.25</ecNumber>
    </recommendedName>
</protein>
<dbReference type="Gene3D" id="3.40.190.80">
    <property type="match status" value="1"/>
</dbReference>
<evidence type="ECO:0000256" key="5">
    <source>
        <dbReference type="ARBA" id="ARBA00022842"/>
    </source>
</evidence>
<evidence type="ECO:0000256" key="2">
    <source>
        <dbReference type="ARBA" id="ARBA00013106"/>
    </source>
</evidence>
<organism evidence="6 7">
    <name type="scientific">Gordonia alkaliphila</name>
    <dbReference type="NCBI Taxonomy" id="1053547"/>
    <lineage>
        <taxon>Bacteria</taxon>
        <taxon>Bacillati</taxon>
        <taxon>Actinomycetota</taxon>
        <taxon>Actinomycetes</taxon>
        <taxon>Mycobacteriales</taxon>
        <taxon>Gordoniaceae</taxon>
        <taxon>Gordonia</taxon>
    </lineage>
</organism>
<dbReference type="Proteomes" id="UP001500822">
    <property type="component" value="Unassembled WGS sequence"/>
</dbReference>
<accession>A0ABP8Z5U8</accession>
<gene>
    <name evidence="6" type="ORF">GCM10023217_16660</name>
</gene>
<evidence type="ECO:0000313" key="6">
    <source>
        <dbReference type="EMBL" id="GAA4747392.1"/>
    </source>
</evidence>
<dbReference type="InterPro" id="IPR000760">
    <property type="entry name" value="Inositol_monophosphatase-like"/>
</dbReference>
<comment type="caution">
    <text evidence="6">The sequence shown here is derived from an EMBL/GenBank/DDBJ whole genome shotgun (WGS) entry which is preliminary data.</text>
</comment>
<dbReference type="PRINTS" id="PR00377">
    <property type="entry name" value="IMPHPHTASES"/>
</dbReference>
<dbReference type="EC" id="3.1.3.25" evidence="2"/>
<dbReference type="RefSeq" id="WP_246996458.1">
    <property type="nucleotide sequence ID" value="NZ_BAABIE010000006.1"/>
</dbReference>
<proteinExistence type="predicted"/>
<keyword evidence="7" id="KW-1185">Reference proteome</keyword>
<dbReference type="PROSITE" id="PS00630">
    <property type="entry name" value="IMP_2"/>
    <property type="match status" value="1"/>
</dbReference>
<evidence type="ECO:0000313" key="7">
    <source>
        <dbReference type="Proteomes" id="UP001500822"/>
    </source>
</evidence>
<comment type="catalytic activity">
    <reaction evidence="1">
        <text>a myo-inositol phosphate + H2O = myo-inositol + phosphate</text>
        <dbReference type="Rhea" id="RHEA:24056"/>
        <dbReference type="ChEBI" id="CHEBI:15377"/>
        <dbReference type="ChEBI" id="CHEBI:17268"/>
        <dbReference type="ChEBI" id="CHEBI:43474"/>
        <dbReference type="ChEBI" id="CHEBI:84139"/>
        <dbReference type="EC" id="3.1.3.25"/>
    </reaction>
</comment>
<name>A0ABP8Z5U8_9ACTN</name>
<dbReference type="SUPFAM" id="SSF56655">
    <property type="entry name" value="Carbohydrate phosphatase"/>
    <property type="match status" value="1"/>
</dbReference>
<evidence type="ECO:0000256" key="3">
    <source>
        <dbReference type="ARBA" id="ARBA00022723"/>
    </source>
</evidence>
<keyword evidence="3" id="KW-0479">Metal-binding</keyword>
<dbReference type="InterPro" id="IPR020583">
    <property type="entry name" value="Inositol_monoP_metal-BS"/>
</dbReference>
<reference evidence="7" key="1">
    <citation type="journal article" date="2019" name="Int. J. Syst. Evol. Microbiol.">
        <title>The Global Catalogue of Microorganisms (GCM) 10K type strain sequencing project: providing services to taxonomists for standard genome sequencing and annotation.</title>
        <authorList>
            <consortium name="The Broad Institute Genomics Platform"/>
            <consortium name="The Broad Institute Genome Sequencing Center for Infectious Disease"/>
            <person name="Wu L."/>
            <person name="Ma J."/>
        </authorList>
    </citation>
    <scope>NUCLEOTIDE SEQUENCE [LARGE SCALE GENOMIC DNA]</scope>
    <source>
        <strain evidence="7">JCM 18077</strain>
    </source>
</reference>
<dbReference type="CDD" id="cd01637">
    <property type="entry name" value="IMPase_like"/>
    <property type="match status" value="1"/>
</dbReference>
<dbReference type="InterPro" id="IPR020550">
    <property type="entry name" value="Inositol_monophosphatase_CS"/>
</dbReference>
<evidence type="ECO:0000256" key="4">
    <source>
        <dbReference type="ARBA" id="ARBA00022801"/>
    </source>
</evidence>
<dbReference type="PROSITE" id="PS00629">
    <property type="entry name" value="IMP_1"/>
    <property type="match status" value="1"/>
</dbReference>
<dbReference type="PANTHER" id="PTHR20854">
    <property type="entry name" value="INOSITOL MONOPHOSPHATASE"/>
    <property type="match status" value="1"/>
</dbReference>
<evidence type="ECO:0000256" key="1">
    <source>
        <dbReference type="ARBA" id="ARBA00001033"/>
    </source>
</evidence>
<sequence length="286" mass="29926">MTPAPVGELDLPALQATATAILDEAADEFLAGLGAPRAVVKRGTDFATEMDLSLERRFVEQLQERTSIPVHGEEFGGPDPSVGAVWLVDPIDGTFNYSTGLPSAAMLVALVVDGEPVIGLTWIPALGQRFAAHRGGPLLINGEPAAPLAACEGLHGQAVGYVSYNADQEGRFPGAQRARVQREITGRHARIRVHGCTGFDMAYVAGGRLAGAVSYGRHPWDHAAGVVLVRAAGGSATDIFGRPWTVTTPSLVAAAPGAHAELLEILADGPWPSPHTLTYQPPNNPA</sequence>
<dbReference type="EMBL" id="BAABIE010000006">
    <property type="protein sequence ID" value="GAA4747392.1"/>
    <property type="molecule type" value="Genomic_DNA"/>
</dbReference>
<keyword evidence="5" id="KW-0460">Magnesium</keyword>
<dbReference type="Pfam" id="PF00459">
    <property type="entry name" value="Inositol_P"/>
    <property type="match status" value="1"/>
</dbReference>
<keyword evidence="4" id="KW-0378">Hydrolase</keyword>